<feature type="transmembrane region" description="Helical" evidence="12">
    <location>
        <begin position="103"/>
        <end position="124"/>
    </location>
</feature>
<dbReference type="OrthoDB" id="297496at2759"/>
<organism evidence="14 15">
    <name type="scientific">Cetraspora pellucida</name>
    <dbReference type="NCBI Taxonomy" id="1433469"/>
    <lineage>
        <taxon>Eukaryota</taxon>
        <taxon>Fungi</taxon>
        <taxon>Fungi incertae sedis</taxon>
        <taxon>Mucoromycota</taxon>
        <taxon>Glomeromycotina</taxon>
        <taxon>Glomeromycetes</taxon>
        <taxon>Diversisporales</taxon>
        <taxon>Gigasporaceae</taxon>
        <taxon>Cetraspora</taxon>
    </lineage>
</organism>
<dbReference type="Pfam" id="PF03493">
    <property type="entry name" value="BK_channel_a"/>
    <property type="match status" value="1"/>
</dbReference>
<keyword evidence="9 12" id="KW-0472">Membrane</keyword>
<keyword evidence="10" id="KW-0407">Ion channel</keyword>
<evidence type="ECO:0000256" key="8">
    <source>
        <dbReference type="ARBA" id="ARBA00023065"/>
    </source>
</evidence>
<keyword evidence="15" id="KW-1185">Reference proteome</keyword>
<comment type="caution">
    <text evidence="14">The sequence shown here is derived from an EMBL/GenBank/DDBJ whole genome shotgun (WGS) entry which is preliminary data.</text>
</comment>
<evidence type="ECO:0000256" key="10">
    <source>
        <dbReference type="ARBA" id="ARBA00023303"/>
    </source>
</evidence>
<evidence type="ECO:0000256" key="3">
    <source>
        <dbReference type="ARBA" id="ARBA00022538"/>
    </source>
</evidence>
<dbReference type="Proteomes" id="UP000789759">
    <property type="component" value="Unassembled WGS sequence"/>
</dbReference>
<evidence type="ECO:0000313" key="15">
    <source>
        <dbReference type="Proteomes" id="UP000789759"/>
    </source>
</evidence>
<evidence type="ECO:0000256" key="5">
    <source>
        <dbReference type="ARBA" id="ARBA00022826"/>
    </source>
</evidence>
<evidence type="ECO:0000256" key="6">
    <source>
        <dbReference type="ARBA" id="ARBA00022958"/>
    </source>
</evidence>
<evidence type="ECO:0000256" key="1">
    <source>
        <dbReference type="ARBA" id="ARBA00004141"/>
    </source>
</evidence>
<evidence type="ECO:0000313" key="14">
    <source>
        <dbReference type="EMBL" id="CAG8500744.1"/>
    </source>
</evidence>
<dbReference type="PANTHER" id="PTHR10027">
    <property type="entry name" value="CALCIUM-ACTIVATED POTASSIUM CHANNEL ALPHA CHAIN"/>
    <property type="match status" value="1"/>
</dbReference>
<feature type="transmembrane region" description="Helical" evidence="12">
    <location>
        <begin position="200"/>
        <end position="220"/>
    </location>
</feature>
<keyword evidence="7 12" id="KW-1133">Transmembrane helix</keyword>
<keyword evidence="3" id="KW-0633">Potassium transport</keyword>
<dbReference type="PANTHER" id="PTHR10027:SF10">
    <property type="entry name" value="SLOWPOKE 2, ISOFORM D"/>
    <property type="match status" value="1"/>
</dbReference>
<proteinExistence type="predicted"/>
<feature type="domain" description="RCK N-terminal" evidence="13">
    <location>
        <begin position="244"/>
        <end position="390"/>
    </location>
</feature>
<dbReference type="EMBL" id="CAJVQA010001054">
    <property type="protein sequence ID" value="CAG8500744.1"/>
    <property type="molecule type" value="Genomic_DNA"/>
</dbReference>
<keyword evidence="4 12" id="KW-0812">Transmembrane</keyword>
<evidence type="ECO:0000256" key="9">
    <source>
        <dbReference type="ARBA" id="ARBA00023136"/>
    </source>
</evidence>
<dbReference type="AlphaFoldDB" id="A0A9N8ZM35"/>
<name>A0A9N8ZM35_9GLOM</name>
<dbReference type="PROSITE" id="PS51201">
    <property type="entry name" value="RCK_N"/>
    <property type="match status" value="1"/>
</dbReference>
<keyword evidence="6" id="KW-0630">Potassium</keyword>
<evidence type="ECO:0000256" key="2">
    <source>
        <dbReference type="ARBA" id="ARBA00022448"/>
    </source>
</evidence>
<dbReference type="InterPro" id="IPR047871">
    <property type="entry name" value="K_chnl_Slo-like"/>
</dbReference>
<evidence type="ECO:0000256" key="4">
    <source>
        <dbReference type="ARBA" id="ARBA00022692"/>
    </source>
</evidence>
<gene>
    <name evidence="14" type="ORF">CPELLU_LOCUS2436</name>
</gene>
<accession>A0A9N8ZM35</accession>
<dbReference type="GO" id="GO:0016020">
    <property type="term" value="C:membrane"/>
    <property type="evidence" value="ECO:0007669"/>
    <property type="project" value="UniProtKB-SubCell"/>
</dbReference>
<reference evidence="14" key="1">
    <citation type="submission" date="2021-06" db="EMBL/GenBank/DDBJ databases">
        <authorList>
            <person name="Kallberg Y."/>
            <person name="Tangrot J."/>
            <person name="Rosling A."/>
        </authorList>
    </citation>
    <scope>NUCLEOTIDE SEQUENCE</scope>
    <source>
        <strain evidence="14">FL966</strain>
    </source>
</reference>
<evidence type="ECO:0000259" key="13">
    <source>
        <dbReference type="PROSITE" id="PS51201"/>
    </source>
</evidence>
<sequence>MDENSPLIRRSKSVASYNRDLSDSSDRQQNTFRSPKTYSITKNPSIHTNLLSVPIHFNNVSEEDEAWVKSHKDLIKRSGKAPSIRQRLAYKYDTGKKGRIWEFFDAILSIIFVVSFIFSTYYVNKNNIEFPDIPRIMDFGLACIILIQFLPRVWLAKDYLQYLTSSLAITTWITVFPVIAAFIARFFIEDIEDMNMTYMGVDGFVSTTILFTILAVAAWIHIITFHDEISEGIDFFDATWFTNLDYIIITGSFDSTSLYEFLREFFCQDHGMSTMNTFALILNPDEPDDDTALLLEDPAFVNRVQYIKGSSAFRRSLEKVKADTASAAFLLSPKRSSNRDKDDAAQIMRALALKKYNRKLPLYVQVLLPENVPHFGVLAKNILCIDEISMGLMAQSLVTPGFASLIVLLTISITEQITHELNIDANHTEGADIWANEYINGAQHEIYAATLSKYFVGKTFLECSDIIYTQLDATLFAIGAVKSQLGIFLGHSYPFQIFLNPQDYVIKGDEIVFVISDNAEITVRLAQFNKSDHKSWTQDAESFVMQSTHELDDDGRYSSNDAINTPINQSKTARPKSLYLEESRIQMSSPVENTHVFSAPMITSLRTEILEYNVKMAKANCDELLLDPEIKNIENHVLICDNSDEFHLNLDLFIMVLREKNSKCRSMPVVILSSSQPSESQRRSLEKFKNVYFVHGSPLRRTDLFRARVHFAKKCVILNSMTSQYEANDGTADATSLMTALNIEALARDDCFVLVECVHRETFKMIGESHSIKNNQEDYIQALMRPSFMSGNVFTPGYLDTMLCQCFYNRHIPVILKRLIFSHDTNDESFSPKTGMRHDDNNYWTNLGLNSGHVFQAEIPPLYIGQKYKAFYRHLVKTHKAIPLGLYRYVVHNNRGIRYVCVNPDKNCILKENDLVYMIASKSPCFDNNISTVIEE</sequence>
<feature type="compositionally biased region" description="Polar residues" evidence="11">
    <location>
        <begin position="27"/>
        <end position="38"/>
    </location>
</feature>
<dbReference type="InterPro" id="IPR003929">
    <property type="entry name" value="K_chnl_BK_asu"/>
</dbReference>
<dbReference type="GO" id="GO:0005267">
    <property type="term" value="F:potassium channel activity"/>
    <property type="evidence" value="ECO:0007669"/>
    <property type="project" value="UniProtKB-KW"/>
</dbReference>
<dbReference type="Gene3D" id="3.40.50.720">
    <property type="entry name" value="NAD(P)-binding Rossmann-like Domain"/>
    <property type="match status" value="2"/>
</dbReference>
<dbReference type="InterPro" id="IPR003148">
    <property type="entry name" value="RCK_N"/>
</dbReference>
<comment type="subcellular location">
    <subcellularLocation>
        <location evidence="1">Membrane</location>
        <topology evidence="1">Multi-pass membrane protein</topology>
    </subcellularLocation>
</comment>
<evidence type="ECO:0000256" key="11">
    <source>
        <dbReference type="SAM" id="MobiDB-lite"/>
    </source>
</evidence>
<keyword evidence="5" id="KW-0631">Potassium channel</keyword>
<protein>
    <submittedName>
        <fullName evidence="14">6045_t:CDS:1</fullName>
    </submittedName>
</protein>
<feature type="region of interest" description="Disordered" evidence="11">
    <location>
        <begin position="1"/>
        <end position="38"/>
    </location>
</feature>
<keyword evidence="2" id="KW-0813">Transport</keyword>
<keyword evidence="8" id="KW-0406">Ion transport</keyword>
<dbReference type="Pfam" id="PF22614">
    <property type="entry name" value="Slo-like_RCK"/>
    <property type="match status" value="2"/>
</dbReference>
<evidence type="ECO:0000256" key="7">
    <source>
        <dbReference type="ARBA" id="ARBA00022989"/>
    </source>
</evidence>
<evidence type="ECO:0000256" key="12">
    <source>
        <dbReference type="SAM" id="Phobius"/>
    </source>
</evidence>
<feature type="transmembrane region" description="Helical" evidence="12">
    <location>
        <begin position="167"/>
        <end position="188"/>
    </location>
</feature>